<keyword evidence="6" id="KW-1133">Transmembrane helix</keyword>
<dbReference type="OrthoDB" id="1470350at2759"/>
<evidence type="ECO:0000256" key="3">
    <source>
        <dbReference type="ARBA" id="ARBA00022723"/>
    </source>
</evidence>
<dbReference type="EMBL" id="LSBJ02000005">
    <property type="protein sequence ID" value="OAQ64573.1"/>
    <property type="molecule type" value="Genomic_DNA"/>
</dbReference>
<evidence type="ECO:0000313" key="8">
    <source>
        <dbReference type="Proteomes" id="UP000078397"/>
    </source>
</evidence>
<comment type="caution">
    <text evidence="7">The sequence shown here is derived from an EMBL/GenBank/DDBJ whole genome shotgun (WGS) entry which is preliminary data.</text>
</comment>
<evidence type="ECO:0000256" key="6">
    <source>
        <dbReference type="SAM" id="Phobius"/>
    </source>
</evidence>
<dbReference type="Pfam" id="PF00067">
    <property type="entry name" value="p450"/>
    <property type="match status" value="1"/>
</dbReference>
<keyword evidence="4 5" id="KW-0408">Iron</keyword>
<dbReference type="GeneID" id="28848950"/>
<feature type="binding site" description="axial binding residue" evidence="5">
    <location>
        <position position="517"/>
    </location>
    <ligand>
        <name>heme</name>
        <dbReference type="ChEBI" id="CHEBI:30413"/>
    </ligand>
    <ligandPart>
        <name>Fe</name>
        <dbReference type="ChEBI" id="CHEBI:18248"/>
    </ligandPart>
</feature>
<proteinExistence type="inferred from homology"/>
<comment type="cofactor">
    <cofactor evidence="5">
        <name>heme</name>
        <dbReference type="ChEBI" id="CHEBI:30413"/>
    </cofactor>
</comment>
<dbReference type="PRINTS" id="PR00463">
    <property type="entry name" value="EP450I"/>
</dbReference>
<sequence>MAYATIAIAAVVLIYLSQFLNNLVRNMINGWTIGLPMIIVPVDHTQLLWLILAPLGRRRLQQILPRRLWSRLAITIFGWEFHEKLRPFEQFATSRGKEKGMSFLLAGFGHLELWTADPVAVQDILLRHRDFEVPHSLEFALGQYGPNVLTTNGDQWTRHRRIVSSVIDERISKTVFEESIEQADGLLGEIEASTDGTAPTETRHLFDMLKKITIHVLLTAGMGRTVAWQDDKEQKPEPGYRMSHIKSLTTVVTSIAGFGLLPTWLLVQWPEWLSGHQKMTSIGHAKMEVEKRSKSILDQERTSRARGEESTSMNNIMVKLLDASEEGKDSGQPLTEAEMISNLFIFTAAGFETTATLLTYATVLLARYPAWQDWLLEEVDEITPANDQPSYMEYSAIFPRATRTMAFMFETLRLYSPVCHVHRETASPQVVRTETGSVQLPANTRIYVNSVAVHLLPIWRDINRASDPPFYKPDPDNIADEYAFRPSRWINQPNEAQRIYHPPKGTWIPWAMGPRVCPGQKMAQVEFTAVMLTLLRRHRIDVVPLVGEGRKETEDRLDAALCDSSWVTVLQMNNVFDPKPNEGLPMKFSKRR</sequence>
<evidence type="ECO:0000256" key="1">
    <source>
        <dbReference type="ARBA" id="ARBA00010617"/>
    </source>
</evidence>
<keyword evidence="7" id="KW-0503">Monooxygenase</keyword>
<dbReference type="GO" id="GO:0020037">
    <property type="term" value="F:heme binding"/>
    <property type="evidence" value="ECO:0007669"/>
    <property type="project" value="InterPro"/>
</dbReference>
<evidence type="ECO:0000256" key="4">
    <source>
        <dbReference type="ARBA" id="ARBA00023004"/>
    </source>
</evidence>
<dbReference type="Gene3D" id="1.10.630.10">
    <property type="entry name" value="Cytochrome P450"/>
    <property type="match status" value="1"/>
</dbReference>
<organism evidence="7 8">
    <name type="scientific">Pochonia chlamydosporia 170</name>
    <dbReference type="NCBI Taxonomy" id="1380566"/>
    <lineage>
        <taxon>Eukaryota</taxon>
        <taxon>Fungi</taxon>
        <taxon>Dikarya</taxon>
        <taxon>Ascomycota</taxon>
        <taxon>Pezizomycotina</taxon>
        <taxon>Sordariomycetes</taxon>
        <taxon>Hypocreomycetidae</taxon>
        <taxon>Hypocreales</taxon>
        <taxon>Clavicipitaceae</taxon>
        <taxon>Pochonia</taxon>
    </lineage>
</organism>
<dbReference type="GO" id="GO:0004497">
    <property type="term" value="F:monooxygenase activity"/>
    <property type="evidence" value="ECO:0007669"/>
    <property type="project" value="UniProtKB-KW"/>
</dbReference>
<keyword evidence="6" id="KW-0812">Transmembrane</keyword>
<gene>
    <name evidence="7" type="ORF">VFPPC_05826</name>
</gene>
<dbReference type="PANTHER" id="PTHR24305">
    <property type="entry name" value="CYTOCHROME P450"/>
    <property type="match status" value="1"/>
</dbReference>
<name>A0A179FHT7_METCM</name>
<protein>
    <submittedName>
        <fullName evidence="7">Cytochrome P450 monooxygenase</fullName>
    </submittedName>
</protein>
<dbReference type="InterPro" id="IPR001128">
    <property type="entry name" value="Cyt_P450"/>
</dbReference>
<keyword evidence="3 5" id="KW-0479">Metal-binding</keyword>
<dbReference type="InterPro" id="IPR036396">
    <property type="entry name" value="Cyt_P450_sf"/>
</dbReference>
<dbReference type="STRING" id="1380566.A0A179FHT7"/>
<dbReference type="Proteomes" id="UP000078397">
    <property type="component" value="Unassembled WGS sequence"/>
</dbReference>
<dbReference type="SUPFAM" id="SSF48264">
    <property type="entry name" value="Cytochrome P450"/>
    <property type="match status" value="1"/>
</dbReference>
<keyword evidence="8" id="KW-1185">Reference proteome</keyword>
<dbReference type="PANTHER" id="PTHR24305:SF166">
    <property type="entry name" value="CYTOCHROME P450 12A4, MITOCHONDRIAL-RELATED"/>
    <property type="match status" value="1"/>
</dbReference>
<evidence type="ECO:0000313" key="7">
    <source>
        <dbReference type="EMBL" id="OAQ64573.1"/>
    </source>
</evidence>
<evidence type="ECO:0000256" key="2">
    <source>
        <dbReference type="ARBA" id="ARBA00022617"/>
    </source>
</evidence>
<keyword evidence="2 5" id="KW-0349">Heme</keyword>
<dbReference type="RefSeq" id="XP_018141887.1">
    <property type="nucleotide sequence ID" value="XM_018284956.1"/>
</dbReference>
<feature type="transmembrane region" description="Helical" evidence="6">
    <location>
        <begin position="35"/>
        <end position="56"/>
    </location>
</feature>
<dbReference type="AlphaFoldDB" id="A0A179FHT7"/>
<keyword evidence="7" id="KW-0560">Oxidoreductase</keyword>
<dbReference type="InterPro" id="IPR050121">
    <property type="entry name" value="Cytochrome_P450_monoxygenase"/>
</dbReference>
<dbReference type="GO" id="GO:0016705">
    <property type="term" value="F:oxidoreductase activity, acting on paired donors, with incorporation or reduction of molecular oxygen"/>
    <property type="evidence" value="ECO:0007669"/>
    <property type="project" value="InterPro"/>
</dbReference>
<dbReference type="PRINTS" id="PR00385">
    <property type="entry name" value="P450"/>
</dbReference>
<comment type="similarity">
    <text evidence="1">Belongs to the cytochrome P450 family.</text>
</comment>
<reference evidence="7 8" key="1">
    <citation type="journal article" date="2016" name="PLoS Pathog.">
        <title>Biosynthesis of antibiotic leucinostatins in bio-control fungus Purpureocillium lilacinum and their inhibition on phytophthora revealed by genome mining.</title>
        <authorList>
            <person name="Wang G."/>
            <person name="Liu Z."/>
            <person name="Lin R."/>
            <person name="Li E."/>
            <person name="Mao Z."/>
            <person name="Ling J."/>
            <person name="Yang Y."/>
            <person name="Yin W.B."/>
            <person name="Xie B."/>
        </authorList>
    </citation>
    <scope>NUCLEOTIDE SEQUENCE [LARGE SCALE GENOMIC DNA]</scope>
    <source>
        <strain evidence="7">170</strain>
    </source>
</reference>
<dbReference type="InterPro" id="IPR002401">
    <property type="entry name" value="Cyt_P450_E_grp-I"/>
</dbReference>
<evidence type="ECO:0000256" key="5">
    <source>
        <dbReference type="PIRSR" id="PIRSR602401-1"/>
    </source>
</evidence>
<accession>A0A179FHT7</accession>
<dbReference type="KEGG" id="pchm:VFPPC_05826"/>
<keyword evidence="6" id="KW-0472">Membrane</keyword>
<dbReference type="GO" id="GO:0005506">
    <property type="term" value="F:iron ion binding"/>
    <property type="evidence" value="ECO:0007669"/>
    <property type="project" value="InterPro"/>
</dbReference>